<evidence type="ECO:0000313" key="3">
    <source>
        <dbReference type="Proteomes" id="UP001501637"/>
    </source>
</evidence>
<organism evidence="2 3">
    <name type="scientific">Streptomyces rectiviolaceus</name>
    <dbReference type="NCBI Taxonomy" id="332591"/>
    <lineage>
        <taxon>Bacteria</taxon>
        <taxon>Bacillati</taxon>
        <taxon>Actinomycetota</taxon>
        <taxon>Actinomycetes</taxon>
        <taxon>Kitasatosporales</taxon>
        <taxon>Streptomycetaceae</taxon>
        <taxon>Streptomyces</taxon>
    </lineage>
</organism>
<name>A0ABP6MK10_9ACTN</name>
<dbReference type="EMBL" id="BAAAUG010000062">
    <property type="protein sequence ID" value="GAA3110928.1"/>
    <property type="molecule type" value="Genomic_DNA"/>
</dbReference>
<feature type="region of interest" description="Disordered" evidence="1">
    <location>
        <begin position="1"/>
        <end position="35"/>
    </location>
</feature>
<sequence>MTREARLGPAVSRSRTVRGDVRTGAPVEGPPGGEKLAIGTECVTGGMDNGPKASCTPACK</sequence>
<reference evidence="3" key="1">
    <citation type="journal article" date="2019" name="Int. J. Syst. Evol. Microbiol.">
        <title>The Global Catalogue of Microorganisms (GCM) 10K type strain sequencing project: providing services to taxonomists for standard genome sequencing and annotation.</title>
        <authorList>
            <consortium name="The Broad Institute Genomics Platform"/>
            <consortium name="The Broad Institute Genome Sequencing Center for Infectious Disease"/>
            <person name="Wu L."/>
            <person name="Ma J."/>
        </authorList>
    </citation>
    <scope>NUCLEOTIDE SEQUENCE [LARGE SCALE GENOMIC DNA]</scope>
    <source>
        <strain evidence="3">JCM 9092</strain>
    </source>
</reference>
<gene>
    <name evidence="2" type="ORF">GCM10010449_36630</name>
</gene>
<proteinExistence type="predicted"/>
<comment type="caution">
    <text evidence="2">The sequence shown here is derived from an EMBL/GenBank/DDBJ whole genome shotgun (WGS) entry which is preliminary data.</text>
</comment>
<accession>A0ABP6MK10</accession>
<evidence type="ECO:0000256" key="1">
    <source>
        <dbReference type="SAM" id="MobiDB-lite"/>
    </source>
</evidence>
<evidence type="ECO:0000313" key="2">
    <source>
        <dbReference type="EMBL" id="GAA3110928.1"/>
    </source>
</evidence>
<protein>
    <submittedName>
        <fullName evidence="2">Uncharacterized protein</fullName>
    </submittedName>
</protein>
<keyword evidence="3" id="KW-1185">Reference proteome</keyword>
<dbReference type="Proteomes" id="UP001501637">
    <property type="component" value="Unassembled WGS sequence"/>
</dbReference>